<name>A0A1X0IN52_9MYCO</name>
<dbReference type="Proteomes" id="UP000192434">
    <property type="component" value="Unassembled WGS sequence"/>
</dbReference>
<proteinExistence type="predicted"/>
<comment type="caution">
    <text evidence="1">The sequence shown here is derived from an EMBL/GenBank/DDBJ whole genome shotgun (WGS) entry which is preliminary data.</text>
</comment>
<evidence type="ECO:0000313" key="1">
    <source>
        <dbReference type="EMBL" id="ORB48973.1"/>
    </source>
</evidence>
<dbReference type="AlphaFoldDB" id="A0A1X0IN52"/>
<reference evidence="1 2" key="1">
    <citation type="submission" date="2016-12" db="EMBL/GenBank/DDBJ databases">
        <title>The new phylogeny of genus Mycobacterium.</title>
        <authorList>
            <person name="Tortoli E."/>
            <person name="Trovato A."/>
            <person name="Cirillo D.M."/>
        </authorList>
    </citation>
    <scope>NUCLEOTIDE SEQUENCE [LARGE SCALE GENOMIC DNA]</scope>
    <source>
        <strain evidence="1 2">CCUG 66554</strain>
    </source>
</reference>
<accession>A0A1X0IN52</accession>
<evidence type="ECO:0000313" key="2">
    <source>
        <dbReference type="Proteomes" id="UP000192434"/>
    </source>
</evidence>
<sequence length="111" mass="11911">MPISIEFANESITKAEAAGFSFMHGFRYGAGRATIPFSVPFGVTDGGADRQIIALMGRRWNAAAMVYDRASVRGDVRLFYGRDAGKWLMSPASAGQIAAQGSALLHEVQGR</sequence>
<dbReference type="EMBL" id="MVII01000043">
    <property type="protein sequence ID" value="ORB48973.1"/>
    <property type="molecule type" value="Genomic_DNA"/>
</dbReference>
<protein>
    <submittedName>
        <fullName evidence="1">Uncharacterized protein</fullName>
    </submittedName>
</protein>
<organism evidence="1 2">
    <name type="scientific">Mycobacteroides saopaulense</name>
    <dbReference type="NCBI Taxonomy" id="1578165"/>
    <lineage>
        <taxon>Bacteria</taxon>
        <taxon>Bacillati</taxon>
        <taxon>Actinomycetota</taxon>
        <taxon>Actinomycetes</taxon>
        <taxon>Mycobacteriales</taxon>
        <taxon>Mycobacteriaceae</taxon>
        <taxon>Mycobacteroides</taxon>
    </lineage>
</organism>
<gene>
    <name evidence="1" type="ORF">BST43_24095</name>
</gene>